<organism evidence="2">
    <name type="scientific">marine metagenome</name>
    <dbReference type="NCBI Taxonomy" id="408172"/>
    <lineage>
        <taxon>unclassified sequences</taxon>
        <taxon>metagenomes</taxon>
        <taxon>ecological metagenomes</taxon>
    </lineage>
</organism>
<evidence type="ECO:0000313" key="2">
    <source>
        <dbReference type="EMBL" id="SVC93988.1"/>
    </source>
</evidence>
<evidence type="ECO:0000256" key="1">
    <source>
        <dbReference type="SAM" id="MobiDB-lite"/>
    </source>
</evidence>
<accession>A0A382RAE3</accession>
<feature type="non-terminal residue" evidence="2">
    <location>
        <position position="58"/>
    </location>
</feature>
<feature type="non-terminal residue" evidence="2">
    <location>
        <position position="1"/>
    </location>
</feature>
<name>A0A382RAE3_9ZZZZ</name>
<dbReference type="AlphaFoldDB" id="A0A382RAE3"/>
<feature type="region of interest" description="Disordered" evidence="1">
    <location>
        <begin position="1"/>
        <end position="21"/>
    </location>
</feature>
<proteinExistence type="predicted"/>
<sequence length="58" mass="6450">VKVTRRTESTMSRGATKGIMASRPCSSARVWMSRSLKRGAGRIRSPWIPPRVSMACRS</sequence>
<protein>
    <submittedName>
        <fullName evidence="2">Uncharacterized protein</fullName>
    </submittedName>
</protein>
<dbReference type="EMBL" id="UINC01119864">
    <property type="protein sequence ID" value="SVC93988.1"/>
    <property type="molecule type" value="Genomic_DNA"/>
</dbReference>
<gene>
    <name evidence="2" type="ORF">METZ01_LOCUS346842</name>
</gene>
<reference evidence="2" key="1">
    <citation type="submission" date="2018-05" db="EMBL/GenBank/DDBJ databases">
        <authorList>
            <person name="Lanie J.A."/>
            <person name="Ng W.-L."/>
            <person name="Kazmierczak K.M."/>
            <person name="Andrzejewski T.M."/>
            <person name="Davidsen T.M."/>
            <person name="Wayne K.J."/>
            <person name="Tettelin H."/>
            <person name="Glass J.I."/>
            <person name="Rusch D."/>
            <person name="Podicherti R."/>
            <person name="Tsui H.-C.T."/>
            <person name="Winkler M.E."/>
        </authorList>
    </citation>
    <scope>NUCLEOTIDE SEQUENCE</scope>
</reference>